<dbReference type="InterPro" id="IPR048866">
    <property type="entry name" value="ORC5_lid"/>
</dbReference>
<feature type="domain" description="ORC5 lid" evidence="5">
    <location>
        <begin position="186"/>
        <end position="235"/>
    </location>
</feature>
<dbReference type="SUPFAM" id="SSF52540">
    <property type="entry name" value="P-loop containing nucleoside triphosphate hydrolases"/>
    <property type="match status" value="1"/>
</dbReference>
<dbReference type="InterPro" id="IPR047088">
    <property type="entry name" value="ORC5_C"/>
</dbReference>
<dbReference type="PANTHER" id="PTHR12705:SF0">
    <property type="entry name" value="ORIGIN RECOGNITION COMPLEX SUBUNIT 5"/>
    <property type="match status" value="1"/>
</dbReference>
<sequence length="425" mass="49669">MHLHRQDQYRHLKALLETSNSAIFIHGKEGVGKLEVIKKIMDERDDTYLYVDIWDCFTPRILFDRMLSHLLPEDTVSCDNPLDFASILKNQQIDKNVIMVLNHAEKLRDWDGSILTALFNLNKLSNLNITIVLLSTIVWDRFRSKTFQDPILFHFSDYTKEQIIDVISEEIYSCNDKSYCQTVVRPFVELIYDIFHACCSQLKELIYLSKLLFPHYIYPIQQGIIVESDRARLYKWIQPFISQNINKLYLREISLYQFDTNRDDIMEKYTTNSTISFAGDSIDNDLSVCSKYLLISSYLASYNPAKLDGKYFAKIEVQKKKGGAIRKTKSKNKNDRSKLLLKGPKSFVLERMLGIFYNIIPESIPPCVDVFEQVRNLVSLRFLIQMNSLEKIDCLKLKCNVSYDYIVKLSKSVNFDISKYLFDIC</sequence>
<keyword evidence="7" id="KW-1185">Reference proteome</keyword>
<dbReference type="Gene3D" id="3.40.50.300">
    <property type="entry name" value="P-loop containing nucleotide triphosphate hydrolases"/>
    <property type="match status" value="1"/>
</dbReference>
<accession>A0A075B0V0</accession>
<dbReference type="InterPro" id="IPR027417">
    <property type="entry name" value="P-loop_NTPase"/>
</dbReference>
<evidence type="ECO:0000256" key="3">
    <source>
        <dbReference type="ARBA" id="ARBA00023242"/>
    </source>
</evidence>
<dbReference type="Pfam" id="PF14630">
    <property type="entry name" value="ORC5_C"/>
    <property type="match status" value="1"/>
</dbReference>
<name>A0A075B0V0_ROZAC</name>
<feature type="domain" description="Origin recognition complex subunit 5 C-terminal" evidence="4">
    <location>
        <begin position="286"/>
        <end position="421"/>
    </location>
</feature>
<evidence type="ECO:0000259" key="5">
    <source>
        <dbReference type="Pfam" id="PF21639"/>
    </source>
</evidence>
<reference evidence="6 7" key="1">
    <citation type="journal article" date="2013" name="Curr. Biol.">
        <title>Shared signatures of parasitism and phylogenomics unite Cryptomycota and microsporidia.</title>
        <authorList>
            <person name="James T.Y."/>
            <person name="Pelin A."/>
            <person name="Bonen L."/>
            <person name="Ahrendt S."/>
            <person name="Sain D."/>
            <person name="Corradi N."/>
            <person name="Stajich J.E."/>
        </authorList>
    </citation>
    <scope>NUCLEOTIDE SEQUENCE [LARGE SCALE GENOMIC DNA]</scope>
    <source>
        <strain evidence="6 7">CSF55</strain>
    </source>
</reference>
<proteinExistence type="predicted"/>
<dbReference type="InterPro" id="IPR020796">
    <property type="entry name" value="ORC5"/>
</dbReference>
<comment type="subcellular location">
    <subcellularLocation>
        <location evidence="1">Nucleus</location>
    </subcellularLocation>
</comment>
<dbReference type="STRING" id="988480.A0A075B0V0"/>
<dbReference type="OrthoDB" id="365981at2759"/>
<evidence type="ECO:0000313" key="7">
    <source>
        <dbReference type="Proteomes" id="UP000030755"/>
    </source>
</evidence>
<evidence type="ECO:0000313" key="6">
    <source>
        <dbReference type="EMBL" id="EPZ36184.1"/>
    </source>
</evidence>
<evidence type="ECO:0000256" key="2">
    <source>
        <dbReference type="ARBA" id="ARBA00022705"/>
    </source>
</evidence>
<keyword evidence="2" id="KW-0235">DNA replication</keyword>
<evidence type="ECO:0000259" key="4">
    <source>
        <dbReference type="Pfam" id="PF14630"/>
    </source>
</evidence>
<evidence type="ECO:0000256" key="1">
    <source>
        <dbReference type="ARBA" id="ARBA00004123"/>
    </source>
</evidence>
<dbReference type="Proteomes" id="UP000030755">
    <property type="component" value="Unassembled WGS sequence"/>
</dbReference>
<gene>
    <name evidence="6" type="ORF">O9G_002250</name>
</gene>
<dbReference type="EMBL" id="KE560636">
    <property type="protein sequence ID" value="EPZ36184.1"/>
    <property type="molecule type" value="Genomic_DNA"/>
</dbReference>
<protein>
    <submittedName>
        <fullName evidence="6">Origin recognition complex, subunit 5 domain-containing protein</fullName>
    </submittedName>
</protein>
<dbReference type="GO" id="GO:0006270">
    <property type="term" value="P:DNA replication initiation"/>
    <property type="evidence" value="ECO:0007669"/>
    <property type="project" value="TreeGrafter"/>
</dbReference>
<dbReference type="PANTHER" id="PTHR12705">
    <property type="entry name" value="ORIGIN RECOGNITION COMPLEX SUBUNIT 5"/>
    <property type="match status" value="1"/>
</dbReference>
<dbReference type="GO" id="GO:0003688">
    <property type="term" value="F:DNA replication origin binding"/>
    <property type="evidence" value="ECO:0007669"/>
    <property type="project" value="TreeGrafter"/>
</dbReference>
<dbReference type="AlphaFoldDB" id="A0A075B0V0"/>
<dbReference type="OMA" id="QLRRWHG"/>
<keyword evidence="3" id="KW-0539">Nucleus</keyword>
<dbReference type="GO" id="GO:0005664">
    <property type="term" value="C:nuclear origin of replication recognition complex"/>
    <property type="evidence" value="ECO:0007669"/>
    <property type="project" value="TreeGrafter"/>
</dbReference>
<dbReference type="Pfam" id="PF21639">
    <property type="entry name" value="ORC5_lid"/>
    <property type="match status" value="1"/>
</dbReference>
<dbReference type="HOGENOM" id="CLU_028223_0_1_1"/>
<organism evidence="6 7">
    <name type="scientific">Rozella allomycis (strain CSF55)</name>
    <dbReference type="NCBI Taxonomy" id="988480"/>
    <lineage>
        <taxon>Eukaryota</taxon>
        <taxon>Fungi</taxon>
        <taxon>Fungi incertae sedis</taxon>
        <taxon>Cryptomycota</taxon>
        <taxon>Cryptomycota incertae sedis</taxon>
        <taxon>Rozella</taxon>
    </lineage>
</organism>